<comment type="caution">
    <text evidence="2">The sequence shown here is derived from an EMBL/GenBank/DDBJ whole genome shotgun (WGS) entry which is preliminary data.</text>
</comment>
<proteinExistence type="predicted"/>
<gene>
    <name evidence="2" type="ORF">BWY04_00596</name>
</gene>
<keyword evidence="2" id="KW-0251">Elongation factor</keyword>
<dbReference type="InterPro" id="IPR013185">
    <property type="entry name" value="Transl_elong_KOW-like"/>
</dbReference>
<dbReference type="InterPro" id="IPR014722">
    <property type="entry name" value="Rib_uL2_dom2"/>
</dbReference>
<dbReference type="InterPro" id="IPR008991">
    <property type="entry name" value="Translation_prot_SH3-like_sf"/>
</dbReference>
<dbReference type="SUPFAM" id="SSF50104">
    <property type="entry name" value="Translation proteins SH3-like domain"/>
    <property type="match status" value="1"/>
</dbReference>
<sequence>MILQIDGKLFKVIDTSHTHMGRGGATDTFKVKDIVS</sequence>
<organism evidence="2">
    <name type="scientific">candidate division CPR1 bacterium ADurb.Bin160</name>
    <dbReference type="NCBI Taxonomy" id="1852826"/>
    <lineage>
        <taxon>Bacteria</taxon>
        <taxon>candidate division CPR1</taxon>
    </lineage>
</organism>
<dbReference type="Proteomes" id="UP000485621">
    <property type="component" value="Unassembled WGS sequence"/>
</dbReference>
<accession>A0A1V5ZNK5</accession>
<evidence type="ECO:0000259" key="1">
    <source>
        <dbReference type="Pfam" id="PF08207"/>
    </source>
</evidence>
<protein>
    <submittedName>
        <fullName evidence="2">Elongation factor P (EF-P) KOW-like domain protein</fullName>
    </submittedName>
</protein>
<dbReference type="Gene3D" id="2.30.30.30">
    <property type="match status" value="1"/>
</dbReference>
<reference evidence="2" key="1">
    <citation type="submission" date="2017-02" db="EMBL/GenBank/DDBJ databases">
        <title>Delving into the versatile metabolic prowess of the omnipresent phylum Bacteroidetes.</title>
        <authorList>
            <person name="Nobu M.K."/>
            <person name="Mei R."/>
            <person name="Narihiro T."/>
            <person name="Kuroda K."/>
            <person name="Liu W.-T."/>
        </authorList>
    </citation>
    <scope>NUCLEOTIDE SEQUENCE</scope>
    <source>
        <strain evidence="2">ADurb.Bin160</strain>
    </source>
</reference>
<feature type="domain" description="Translation elongation factor KOW-like" evidence="1">
    <location>
        <begin position="1"/>
        <end position="35"/>
    </location>
</feature>
<keyword evidence="2" id="KW-0648">Protein biosynthesis</keyword>
<dbReference type="GO" id="GO:0003746">
    <property type="term" value="F:translation elongation factor activity"/>
    <property type="evidence" value="ECO:0007669"/>
    <property type="project" value="UniProtKB-KW"/>
</dbReference>
<dbReference type="AlphaFoldDB" id="A0A1V5ZNK5"/>
<evidence type="ECO:0000313" key="2">
    <source>
        <dbReference type="EMBL" id="OQB41803.1"/>
    </source>
</evidence>
<dbReference type="EMBL" id="MWDB01000010">
    <property type="protein sequence ID" value="OQB41803.1"/>
    <property type="molecule type" value="Genomic_DNA"/>
</dbReference>
<dbReference type="Pfam" id="PF08207">
    <property type="entry name" value="EFP_N"/>
    <property type="match status" value="1"/>
</dbReference>
<name>A0A1V5ZNK5_9BACT</name>